<reference evidence="2" key="1">
    <citation type="journal article" date="2020" name="Fungal Divers.">
        <title>Resolving the Mortierellaceae phylogeny through synthesis of multi-gene phylogenetics and phylogenomics.</title>
        <authorList>
            <person name="Vandepol N."/>
            <person name="Liber J."/>
            <person name="Desiro A."/>
            <person name="Na H."/>
            <person name="Kennedy M."/>
            <person name="Barry K."/>
            <person name="Grigoriev I.V."/>
            <person name="Miller A.N."/>
            <person name="O'Donnell K."/>
            <person name="Stajich J.E."/>
            <person name="Bonito G."/>
        </authorList>
    </citation>
    <scope>NUCLEOTIDE SEQUENCE</scope>
    <source>
        <strain evidence="2">KOD1015</strain>
    </source>
</reference>
<accession>A0A9P6EWD3</accession>
<comment type="caution">
    <text evidence="2">The sequence shown here is derived from an EMBL/GenBank/DDBJ whole genome shotgun (WGS) entry which is preliminary data.</text>
</comment>
<gene>
    <name evidence="2" type="ORF">BGW38_010164</name>
</gene>
<evidence type="ECO:0000313" key="2">
    <source>
        <dbReference type="EMBL" id="KAF9536545.1"/>
    </source>
</evidence>
<protein>
    <submittedName>
        <fullName evidence="2">Uncharacterized protein</fullName>
    </submittedName>
</protein>
<feature type="region of interest" description="Disordered" evidence="1">
    <location>
        <begin position="80"/>
        <end position="106"/>
    </location>
</feature>
<organism evidence="2 3">
    <name type="scientific">Lunasporangiospora selenospora</name>
    <dbReference type="NCBI Taxonomy" id="979761"/>
    <lineage>
        <taxon>Eukaryota</taxon>
        <taxon>Fungi</taxon>
        <taxon>Fungi incertae sedis</taxon>
        <taxon>Mucoromycota</taxon>
        <taxon>Mortierellomycotina</taxon>
        <taxon>Mortierellomycetes</taxon>
        <taxon>Mortierellales</taxon>
        <taxon>Mortierellaceae</taxon>
        <taxon>Lunasporangiospora</taxon>
    </lineage>
</organism>
<dbReference type="EMBL" id="JAABOA010007992">
    <property type="protein sequence ID" value="KAF9536545.1"/>
    <property type="molecule type" value="Genomic_DNA"/>
</dbReference>
<proteinExistence type="predicted"/>
<feature type="non-terminal residue" evidence="2">
    <location>
        <position position="106"/>
    </location>
</feature>
<name>A0A9P6EWD3_9FUNG</name>
<dbReference type="AlphaFoldDB" id="A0A9P6EWD3"/>
<sequence length="106" mass="11807">SHIRASLAATVQSTNSLVTSIKTSLGLVANGKAVHDQNHNHDAITYSREVEVDQFPRGHERYPSAPQSWKTYVDRRLNGLSSTDTYPRSIPTMPLTPNYSAPRYPI</sequence>
<keyword evidence="3" id="KW-1185">Reference proteome</keyword>
<evidence type="ECO:0000313" key="3">
    <source>
        <dbReference type="Proteomes" id="UP000780801"/>
    </source>
</evidence>
<feature type="non-terminal residue" evidence="2">
    <location>
        <position position="1"/>
    </location>
</feature>
<dbReference type="Proteomes" id="UP000780801">
    <property type="component" value="Unassembled WGS sequence"/>
</dbReference>
<evidence type="ECO:0000256" key="1">
    <source>
        <dbReference type="SAM" id="MobiDB-lite"/>
    </source>
</evidence>